<dbReference type="Pfam" id="PF06912">
    <property type="entry name" value="DUF1275"/>
    <property type="match status" value="1"/>
</dbReference>
<accession>A0ABW8JGQ1</accession>
<dbReference type="PROSITE" id="PS51257">
    <property type="entry name" value="PROKAR_LIPOPROTEIN"/>
    <property type="match status" value="1"/>
</dbReference>
<dbReference type="Proteomes" id="UP001620461">
    <property type="component" value="Unassembled WGS sequence"/>
</dbReference>
<keyword evidence="1" id="KW-1133">Transmembrane helix</keyword>
<keyword evidence="1" id="KW-0812">Transmembrane</keyword>
<proteinExistence type="predicted"/>
<comment type="caution">
    <text evidence="2">The sequence shown here is derived from an EMBL/GenBank/DDBJ whole genome shotgun (WGS) entry which is preliminary data.</text>
</comment>
<evidence type="ECO:0000313" key="2">
    <source>
        <dbReference type="EMBL" id="MFK2900256.1"/>
    </source>
</evidence>
<evidence type="ECO:0000313" key="3">
    <source>
        <dbReference type="Proteomes" id="UP001620461"/>
    </source>
</evidence>
<evidence type="ECO:0000256" key="1">
    <source>
        <dbReference type="SAM" id="Phobius"/>
    </source>
</evidence>
<feature type="transmembrane region" description="Helical" evidence="1">
    <location>
        <begin position="166"/>
        <end position="190"/>
    </location>
</feature>
<dbReference type="RefSeq" id="WP_404546696.1">
    <property type="nucleotide sequence ID" value="NZ_JADIKJ010000007.1"/>
</dbReference>
<keyword evidence="1" id="KW-0472">Membrane</keyword>
<dbReference type="PANTHER" id="PTHR37314">
    <property type="entry name" value="SLR0142 PROTEIN"/>
    <property type="match status" value="1"/>
</dbReference>
<sequence>MIRQLPRWAWVGGGLLALVAGCINAVGYLCFRHEPISHLTGTSTEFGIALAAGDNTDLLHWGLVIVSYLVGAMVSGFIVKQGTLQLGRRYGVVLILESLVLFAATPLIRDADDLGLYLASAACGLQNAMVTTYSGATLRTTHLSGIFTDLGIYLGQRLRGLPVDMLRIHVCLLVAGHFILGAVLGAWGFACIQERVLLVPAALIGAVGLGYAVYRHVFLRQYD</sequence>
<protein>
    <submittedName>
        <fullName evidence="2">DUF1275 domain-containing protein</fullName>
    </submittedName>
</protein>
<gene>
    <name evidence="2" type="ORF">ISP15_07915</name>
</gene>
<organism evidence="2 3">
    <name type="scientific">Dyella jejuensis</name>
    <dbReference type="NCBI Taxonomy" id="1432009"/>
    <lineage>
        <taxon>Bacteria</taxon>
        <taxon>Pseudomonadati</taxon>
        <taxon>Pseudomonadota</taxon>
        <taxon>Gammaproteobacteria</taxon>
        <taxon>Lysobacterales</taxon>
        <taxon>Rhodanobacteraceae</taxon>
        <taxon>Dyella</taxon>
    </lineage>
</organism>
<feature type="transmembrane region" description="Helical" evidence="1">
    <location>
        <begin position="196"/>
        <end position="214"/>
    </location>
</feature>
<feature type="transmembrane region" description="Helical" evidence="1">
    <location>
        <begin position="90"/>
        <end position="108"/>
    </location>
</feature>
<name>A0ABW8JGQ1_9GAMM</name>
<dbReference type="PANTHER" id="PTHR37314:SF4">
    <property type="entry name" value="UPF0700 TRANSMEMBRANE PROTEIN YOAK"/>
    <property type="match status" value="1"/>
</dbReference>
<dbReference type="EMBL" id="JADIKJ010000007">
    <property type="protein sequence ID" value="MFK2900256.1"/>
    <property type="molecule type" value="Genomic_DNA"/>
</dbReference>
<dbReference type="InterPro" id="IPR010699">
    <property type="entry name" value="DUF1275"/>
</dbReference>
<reference evidence="2 3" key="1">
    <citation type="submission" date="2020-10" db="EMBL/GenBank/DDBJ databases">
        <title>Phylogeny of dyella-like bacteria.</title>
        <authorList>
            <person name="Fu J."/>
        </authorList>
    </citation>
    <scope>NUCLEOTIDE SEQUENCE [LARGE SCALE GENOMIC DNA]</scope>
    <source>
        <strain evidence="2 3">JP1</strain>
    </source>
</reference>
<keyword evidence="3" id="KW-1185">Reference proteome</keyword>
<feature type="transmembrane region" description="Helical" evidence="1">
    <location>
        <begin position="58"/>
        <end position="78"/>
    </location>
</feature>